<dbReference type="Proteomes" id="UP000033995">
    <property type="component" value="Unassembled WGS sequence"/>
</dbReference>
<dbReference type="CDD" id="cd16321">
    <property type="entry name" value="MraZ_C"/>
    <property type="match status" value="1"/>
</dbReference>
<organism evidence="9 10">
    <name type="scientific">Candidatus Woesebacteria bacterium GW2011_GWA2_33_28</name>
    <dbReference type="NCBI Taxonomy" id="1618561"/>
    <lineage>
        <taxon>Bacteria</taxon>
        <taxon>Candidatus Woeseibacteriota</taxon>
    </lineage>
</organism>
<comment type="subcellular location">
    <subcellularLocation>
        <location evidence="7">Cytoplasm</location>
        <location evidence="7">Nucleoid</location>
    </subcellularLocation>
</comment>
<dbReference type="Pfam" id="PF02381">
    <property type="entry name" value="MraZ"/>
    <property type="match status" value="1"/>
</dbReference>
<evidence type="ECO:0000256" key="7">
    <source>
        <dbReference type="HAMAP-Rule" id="MF_01008"/>
    </source>
</evidence>
<dbReference type="GO" id="GO:0003700">
    <property type="term" value="F:DNA-binding transcription factor activity"/>
    <property type="evidence" value="ECO:0007669"/>
    <property type="project" value="UniProtKB-UniRule"/>
</dbReference>
<keyword evidence="2 7" id="KW-0963">Cytoplasm</keyword>
<evidence type="ECO:0000313" key="10">
    <source>
        <dbReference type="Proteomes" id="UP000033995"/>
    </source>
</evidence>
<dbReference type="EMBL" id="LBOZ01000009">
    <property type="protein sequence ID" value="KKP46645.1"/>
    <property type="molecule type" value="Genomic_DNA"/>
</dbReference>
<evidence type="ECO:0000256" key="1">
    <source>
        <dbReference type="ARBA" id="ARBA00013860"/>
    </source>
</evidence>
<proteinExistence type="inferred from homology"/>
<evidence type="ECO:0000313" key="9">
    <source>
        <dbReference type="EMBL" id="KKP46645.1"/>
    </source>
</evidence>
<dbReference type="InterPro" id="IPR037914">
    <property type="entry name" value="SpoVT-AbrB_sf"/>
</dbReference>
<gene>
    <name evidence="7" type="primary">mraZ</name>
    <name evidence="9" type="ORF">UR38_C0009G0002</name>
</gene>
<dbReference type="GO" id="GO:0009295">
    <property type="term" value="C:nucleoid"/>
    <property type="evidence" value="ECO:0007669"/>
    <property type="project" value="UniProtKB-SubCell"/>
</dbReference>
<evidence type="ECO:0000259" key="8">
    <source>
        <dbReference type="PROSITE" id="PS51740"/>
    </source>
</evidence>
<reference evidence="9 10" key="1">
    <citation type="journal article" date="2015" name="Nature">
        <title>rRNA introns, odd ribosomes, and small enigmatic genomes across a large radiation of phyla.</title>
        <authorList>
            <person name="Brown C.T."/>
            <person name="Hug L.A."/>
            <person name="Thomas B.C."/>
            <person name="Sharon I."/>
            <person name="Castelle C.J."/>
            <person name="Singh A."/>
            <person name="Wilkins M.J."/>
            <person name="Williams K.H."/>
            <person name="Banfield J.F."/>
        </authorList>
    </citation>
    <scope>NUCLEOTIDE SEQUENCE [LARGE SCALE GENOMIC DNA]</scope>
</reference>
<dbReference type="InterPro" id="IPR003444">
    <property type="entry name" value="MraZ"/>
</dbReference>
<dbReference type="AlphaFoldDB" id="A0A0G0C5W8"/>
<dbReference type="PANTHER" id="PTHR34701:SF1">
    <property type="entry name" value="TRANSCRIPTIONAL REGULATOR MRAZ"/>
    <property type="match status" value="1"/>
</dbReference>
<sequence length="144" mass="16782">MLLGNYQAVLSDSRRVAVPKKFMRELGENLVLAMWYEDCLILVKDNFWEALSKNLVGDSRKGWGVRDLERFILGSAFEITLDDQGRIIIPETLAEYAKLDKNLCFLGLIDRVEIWPKEIWDKKAKELSVTTKEYIEELVKNDKR</sequence>
<comment type="subunit">
    <text evidence="7">Forms oligomers.</text>
</comment>
<evidence type="ECO:0000256" key="5">
    <source>
        <dbReference type="ARBA" id="ARBA00023125"/>
    </source>
</evidence>
<dbReference type="HAMAP" id="MF_01008">
    <property type="entry name" value="MraZ"/>
    <property type="match status" value="1"/>
</dbReference>
<protein>
    <recommendedName>
        <fullName evidence="1 7">Transcriptional regulator MraZ</fullName>
    </recommendedName>
</protein>
<feature type="domain" description="SpoVT-AbrB" evidence="8">
    <location>
        <begin position="76"/>
        <end position="119"/>
    </location>
</feature>
<dbReference type="InterPro" id="IPR035644">
    <property type="entry name" value="MraZ_C"/>
</dbReference>
<dbReference type="InterPro" id="IPR035642">
    <property type="entry name" value="MraZ_N"/>
</dbReference>
<dbReference type="CDD" id="cd16320">
    <property type="entry name" value="MraZ_N"/>
    <property type="match status" value="1"/>
</dbReference>
<dbReference type="InterPro" id="IPR007159">
    <property type="entry name" value="SpoVT-AbrB_dom"/>
</dbReference>
<dbReference type="PROSITE" id="PS51740">
    <property type="entry name" value="SPOVT_ABRB"/>
    <property type="match status" value="1"/>
</dbReference>
<comment type="similarity">
    <text evidence="7">Belongs to the MraZ family.</text>
</comment>
<keyword evidence="6 7" id="KW-0804">Transcription</keyword>
<keyword evidence="3" id="KW-0677">Repeat</keyword>
<dbReference type="GO" id="GO:0005737">
    <property type="term" value="C:cytoplasm"/>
    <property type="evidence" value="ECO:0007669"/>
    <property type="project" value="UniProtKB-UniRule"/>
</dbReference>
<evidence type="ECO:0000256" key="2">
    <source>
        <dbReference type="ARBA" id="ARBA00022490"/>
    </source>
</evidence>
<dbReference type="PANTHER" id="PTHR34701">
    <property type="entry name" value="TRANSCRIPTIONAL REGULATOR MRAZ"/>
    <property type="match status" value="1"/>
</dbReference>
<evidence type="ECO:0000256" key="3">
    <source>
        <dbReference type="ARBA" id="ARBA00022737"/>
    </source>
</evidence>
<dbReference type="GO" id="GO:0000976">
    <property type="term" value="F:transcription cis-regulatory region binding"/>
    <property type="evidence" value="ECO:0007669"/>
    <property type="project" value="TreeGrafter"/>
</dbReference>
<dbReference type="InterPro" id="IPR038619">
    <property type="entry name" value="MraZ_sf"/>
</dbReference>
<dbReference type="Gene3D" id="3.40.1550.20">
    <property type="entry name" value="Transcriptional regulator MraZ domain"/>
    <property type="match status" value="1"/>
</dbReference>
<keyword evidence="5 7" id="KW-0238">DNA-binding</keyword>
<evidence type="ECO:0000256" key="6">
    <source>
        <dbReference type="ARBA" id="ARBA00023163"/>
    </source>
</evidence>
<dbReference type="SUPFAM" id="SSF89447">
    <property type="entry name" value="AbrB/MazE/MraZ-like"/>
    <property type="match status" value="1"/>
</dbReference>
<dbReference type="GO" id="GO:2000143">
    <property type="term" value="P:negative regulation of DNA-templated transcription initiation"/>
    <property type="evidence" value="ECO:0007669"/>
    <property type="project" value="TreeGrafter"/>
</dbReference>
<keyword evidence="4 7" id="KW-0805">Transcription regulation</keyword>
<accession>A0A0G0C5W8</accession>
<evidence type="ECO:0000256" key="4">
    <source>
        <dbReference type="ARBA" id="ARBA00023015"/>
    </source>
</evidence>
<comment type="caution">
    <text evidence="9">The sequence shown here is derived from an EMBL/GenBank/DDBJ whole genome shotgun (WGS) entry which is preliminary data.</text>
</comment>
<name>A0A0G0C5W8_9BACT</name>
<dbReference type="InterPro" id="IPR020603">
    <property type="entry name" value="MraZ_dom"/>
</dbReference>